<accession>A0ACC2ZXE2</accession>
<evidence type="ECO:0000313" key="2">
    <source>
        <dbReference type="Proteomes" id="UP001172386"/>
    </source>
</evidence>
<name>A0ACC2ZXE2_9EURO</name>
<proteinExistence type="predicted"/>
<dbReference type="EMBL" id="JAPDRQ010000209">
    <property type="protein sequence ID" value="KAJ9652232.1"/>
    <property type="molecule type" value="Genomic_DNA"/>
</dbReference>
<dbReference type="Proteomes" id="UP001172386">
    <property type="component" value="Unassembled WGS sequence"/>
</dbReference>
<keyword evidence="2" id="KW-1185">Reference proteome</keyword>
<sequence length="566" mass="64678">MSRVTGRHTRPKKLTPKQNVHIFREEQVDSVTDIDAIRNQVDTGVEKAEESEYHLQQAIKASQAQKQDKAIKDAYIPTPPTISSDIQYDVLYPKGWQQPATYIRSSATVEDYVNPSYCMDEDDEVALKVMNSKLPGLPPMTEEQFEEVMSFFEEMVQLEQPFANVHNAPIMPLDELMLLVTDSTPDSVRTYANIVYEHWQTRRVVKGNNGISPQLKFETGQESDDADPYVCFRRREVKNFRKTRNRDLQSAEKLRKLRLELETARNVLLMVKQREQARKEVLEIDKQVFEQRQAFRELKRKLKQSGDDDLLINQKKPKLPPVVTQDQQLQQQLANAAVRPSGAELKTIEDLRAERERAIEREIQTNIEKHIRWNDAFIDKTMFPLTPDTEDFQDTDTQFLPAMPATVYLPTPPASVSEDEADKPAENGDVEMSDISRSSTPFRYASPAGDEDYHQAMPAFRMRIGRGGRRMLDRKVPYRRKDPSSDGGYNAFRFDYSDDDSDVVMDDESSHMDASTRRANERCLLLGKSSESQAANARRAQLEQVNAGHTPAQQSQLQVSTAAAAS</sequence>
<gene>
    <name evidence="1" type="primary">EPL1</name>
    <name evidence="1" type="ORF">H2198_008505</name>
</gene>
<protein>
    <submittedName>
        <fullName evidence="1">Enhancer of polycomb-like protein 1</fullName>
    </submittedName>
</protein>
<comment type="caution">
    <text evidence="1">The sequence shown here is derived from an EMBL/GenBank/DDBJ whole genome shotgun (WGS) entry which is preliminary data.</text>
</comment>
<organism evidence="1 2">
    <name type="scientific">Neophaeococcomyces mojaviensis</name>
    <dbReference type="NCBI Taxonomy" id="3383035"/>
    <lineage>
        <taxon>Eukaryota</taxon>
        <taxon>Fungi</taxon>
        <taxon>Dikarya</taxon>
        <taxon>Ascomycota</taxon>
        <taxon>Pezizomycotina</taxon>
        <taxon>Eurotiomycetes</taxon>
        <taxon>Chaetothyriomycetidae</taxon>
        <taxon>Chaetothyriales</taxon>
        <taxon>Chaetothyriales incertae sedis</taxon>
        <taxon>Neophaeococcomyces</taxon>
    </lineage>
</organism>
<evidence type="ECO:0000313" key="1">
    <source>
        <dbReference type="EMBL" id="KAJ9652232.1"/>
    </source>
</evidence>
<reference evidence="1" key="1">
    <citation type="submission" date="2022-10" db="EMBL/GenBank/DDBJ databases">
        <title>Culturing micro-colonial fungi from biological soil crusts in the Mojave desert and describing Neophaeococcomyces mojavensis, and introducing the new genera and species Taxawa tesnikishii.</title>
        <authorList>
            <person name="Kurbessoian T."/>
            <person name="Stajich J.E."/>
        </authorList>
    </citation>
    <scope>NUCLEOTIDE SEQUENCE</scope>
    <source>
        <strain evidence="1">JES_112</strain>
    </source>
</reference>